<evidence type="ECO:0000256" key="6">
    <source>
        <dbReference type="SAM" id="SignalP"/>
    </source>
</evidence>
<proteinExistence type="inferred from homology"/>
<dbReference type="PANTHER" id="PTHR30222:SF12">
    <property type="entry name" value="NORSPERMIDINE SENSOR"/>
    <property type="match status" value="1"/>
</dbReference>
<dbReference type="InterPro" id="IPR001188">
    <property type="entry name" value="Sperm_putr-bd"/>
</dbReference>
<gene>
    <name evidence="7" type="ORF">LVJ82_13890</name>
</gene>
<comment type="similarity">
    <text evidence="5">Belongs to the bacterial solute-binding protein PotD/PotF family.</text>
</comment>
<comment type="function">
    <text evidence="5">Required for the activity of the bacterial periplasmic transport system of putrescine.</text>
</comment>
<keyword evidence="2 5" id="KW-0813">Transport</keyword>
<dbReference type="RefSeq" id="WP_058357765.1">
    <property type="nucleotide sequence ID" value="NZ_CABKVG010000010.1"/>
</dbReference>
<evidence type="ECO:0000256" key="5">
    <source>
        <dbReference type="PIRNR" id="PIRNR019574"/>
    </source>
</evidence>
<dbReference type="Gene3D" id="3.40.190.10">
    <property type="entry name" value="Periplasmic binding protein-like II"/>
    <property type="match status" value="2"/>
</dbReference>
<feature type="signal peptide" evidence="6">
    <location>
        <begin position="1"/>
        <end position="25"/>
    </location>
</feature>
<name>A0ABY4DZX4_9NEIS</name>
<keyword evidence="3 6" id="KW-0732">Signal</keyword>
<dbReference type="Pfam" id="PF13416">
    <property type="entry name" value="SBP_bac_8"/>
    <property type="match status" value="1"/>
</dbReference>
<keyword evidence="4 5" id="KW-0574">Periplasm</keyword>
<reference evidence="7 8" key="1">
    <citation type="journal article" date="2022" name="Res Sq">
        <title>Evolution of multicellular longitudinally dividing oral cavity symbionts (Neisseriaceae).</title>
        <authorList>
            <person name="Nyongesa S."/>
            <person name="Weber P."/>
            <person name="Bernet E."/>
            <person name="Pullido F."/>
            <person name="Nieckarz M."/>
            <person name="Delaby M."/>
            <person name="Nieves C."/>
            <person name="Viehboeck T."/>
            <person name="Krause N."/>
            <person name="Rivera-Millot A."/>
            <person name="Nakamura A."/>
            <person name="Vischer N."/>
            <person name="VanNieuwenhze M."/>
            <person name="Brun Y."/>
            <person name="Cava F."/>
            <person name="Bulgheresi S."/>
            <person name="Veyrier F."/>
        </authorList>
    </citation>
    <scope>NUCLEOTIDE SEQUENCE [LARGE SCALE GENOMIC DNA]</scope>
    <source>
        <strain evidence="7 8">SN4</strain>
    </source>
</reference>
<evidence type="ECO:0000313" key="8">
    <source>
        <dbReference type="Proteomes" id="UP000832011"/>
    </source>
</evidence>
<dbReference type="SUPFAM" id="SSF53850">
    <property type="entry name" value="Periplasmic binding protein-like II"/>
    <property type="match status" value="1"/>
</dbReference>
<keyword evidence="8" id="KW-1185">Reference proteome</keyword>
<evidence type="ECO:0000256" key="1">
    <source>
        <dbReference type="ARBA" id="ARBA00004418"/>
    </source>
</evidence>
<dbReference type="CDD" id="cd13659">
    <property type="entry name" value="PBP2_PotF"/>
    <property type="match status" value="1"/>
</dbReference>
<dbReference type="PROSITE" id="PS51257">
    <property type="entry name" value="PROKAR_LIPOPROTEIN"/>
    <property type="match status" value="1"/>
</dbReference>
<evidence type="ECO:0000256" key="4">
    <source>
        <dbReference type="ARBA" id="ARBA00022764"/>
    </source>
</evidence>
<dbReference type="PANTHER" id="PTHR30222">
    <property type="entry name" value="SPERMIDINE/PUTRESCINE-BINDING PERIPLASMIC PROTEIN"/>
    <property type="match status" value="1"/>
</dbReference>
<dbReference type="Proteomes" id="UP000832011">
    <property type="component" value="Chromosome"/>
</dbReference>
<evidence type="ECO:0000313" key="7">
    <source>
        <dbReference type="EMBL" id="UOO88549.1"/>
    </source>
</evidence>
<accession>A0ABY4DZX4</accession>
<evidence type="ECO:0000256" key="3">
    <source>
        <dbReference type="ARBA" id="ARBA00022729"/>
    </source>
</evidence>
<dbReference type="PIRSF" id="PIRSF019574">
    <property type="entry name" value="Periplasmic_polyamine_BP"/>
    <property type="match status" value="1"/>
</dbReference>
<dbReference type="InterPro" id="IPR006059">
    <property type="entry name" value="SBP"/>
</dbReference>
<sequence>MKKTLLASSVVVMFLAACGGGNNNAAQSKTSDAGSGTASSGTTASTAPAAAATDSLKIYNWSDYVDPETVKEFEAANKIKVTYDYYDSNEALEAKVLTGKSGYDLVAPSNTFVGRQIKAGAYLKIDKGQIPNYNNIDPQLLKLMNDVDPGNEFAVPYFWGINTLAINKDKVEKALGGPLPDNQWDLLFKPEYSNKLKSCGISILDSAAEVFPMALNYMGKDPHSDKSEDLKAASEMIMKIRPDIRRFSSSGYIDDMARGDLCVVLGYGGDLNIAARRAKEAKSNVNIEVLVPKEGFGVWIDSWMIPKDSANVANAYKYINNTLDPKVAAKNGNFVTYAPASKPAKDLMEKQYTENRSIFPTEADLQNGFMMLPMKPDSLKMAVRLWQDIKKGS</sequence>
<feature type="chain" id="PRO_5046171654" description="Putrescine-binding periplasmic protein" evidence="6">
    <location>
        <begin position="26"/>
        <end position="393"/>
    </location>
</feature>
<protein>
    <recommendedName>
        <fullName evidence="5">Putrescine-binding periplasmic protein</fullName>
    </recommendedName>
</protein>
<comment type="subcellular location">
    <subcellularLocation>
        <location evidence="1 5">Periplasm</location>
    </subcellularLocation>
</comment>
<dbReference type="PRINTS" id="PR00909">
    <property type="entry name" value="SPERMDNBNDNG"/>
</dbReference>
<dbReference type="EMBL" id="CP091511">
    <property type="protein sequence ID" value="UOO88549.1"/>
    <property type="molecule type" value="Genomic_DNA"/>
</dbReference>
<evidence type="ECO:0000256" key="2">
    <source>
        <dbReference type="ARBA" id="ARBA00022448"/>
    </source>
</evidence>
<organism evidence="7 8">
    <name type="scientific">Vitreoscilla massiliensis</name>
    <dbReference type="NCBI Taxonomy" id="1689272"/>
    <lineage>
        <taxon>Bacteria</taxon>
        <taxon>Pseudomonadati</taxon>
        <taxon>Pseudomonadota</taxon>
        <taxon>Betaproteobacteria</taxon>
        <taxon>Neisseriales</taxon>
        <taxon>Neisseriaceae</taxon>
        <taxon>Vitreoscilla</taxon>
    </lineage>
</organism>